<keyword evidence="1" id="KW-0472">Membrane</keyword>
<dbReference type="AlphaFoldDB" id="A0A852XDY1"/>
<evidence type="ECO:0000256" key="1">
    <source>
        <dbReference type="SAM" id="Phobius"/>
    </source>
</evidence>
<proteinExistence type="predicted"/>
<keyword evidence="1" id="KW-1133">Transmembrane helix</keyword>
<name>A0A852XDY1_9MICO</name>
<dbReference type="EMBL" id="JACBZX010000001">
    <property type="protein sequence ID" value="NYG36671.1"/>
    <property type="molecule type" value="Genomic_DNA"/>
</dbReference>
<protein>
    <submittedName>
        <fullName evidence="2">Putative membrane protein</fullName>
    </submittedName>
</protein>
<keyword evidence="3" id="KW-1185">Reference proteome</keyword>
<accession>A0A852XDY1</accession>
<evidence type="ECO:0000313" key="2">
    <source>
        <dbReference type="EMBL" id="NYG36671.1"/>
    </source>
</evidence>
<gene>
    <name evidence="2" type="ORF">BJY28_001140</name>
</gene>
<comment type="caution">
    <text evidence="2">The sequence shown here is derived from an EMBL/GenBank/DDBJ whole genome shotgun (WGS) entry which is preliminary data.</text>
</comment>
<evidence type="ECO:0000313" key="3">
    <source>
        <dbReference type="Proteomes" id="UP000592181"/>
    </source>
</evidence>
<dbReference type="RefSeq" id="WP_179462137.1">
    <property type="nucleotide sequence ID" value="NZ_JACBZX010000001.1"/>
</dbReference>
<organism evidence="2 3">
    <name type="scientific">Janibacter alkaliphilus</name>
    <dbReference type="NCBI Taxonomy" id="1069963"/>
    <lineage>
        <taxon>Bacteria</taxon>
        <taxon>Bacillati</taxon>
        <taxon>Actinomycetota</taxon>
        <taxon>Actinomycetes</taxon>
        <taxon>Micrococcales</taxon>
        <taxon>Intrasporangiaceae</taxon>
        <taxon>Janibacter</taxon>
    </lineage>
</organism>
<keyword evidence="1" id="KW-0812">Transmembrane</keyword>
<reference evidence="2 3" key="1">
    <citation type="submission" date="2020-07" db="EMBL/GenBank/DDBJ databases">
        <title>Sequencing the genomes of 1000 actinobacteria strains.</title>
        <authorList>
            <person name="Klenk H.-P."/>
        </authorList>
    </citation>
    <scope>NUCLEOTIDE SEQUENCE [LARGE SCALE GENOMIC DNA]</scope>
    <source>
        <strain evidence="2 3">DSM 24723</strain>
    </source>
</reference>
<feature type="transmembrane region" description="Helical" evidence="1">
    <location>
        <begin position="56"/>
        <end position="74"/>
    </location>
</feature>
<dbReference type="Proteomes" id="UP000592181">
    <property type="component" value="Unassembled WGS sequence"/>
</dbReference>
<sequence>MKAVRILCYALLTVGGVLFLMLLAEYLPLSQAENFPSWLTDLTSWIPERASGGGVLLMSGTILLVCAAAVGAAWSERSQQRRS</sequence>